<reference evidence="2 3" key="1">
    <citation type="submission" date="2013-09" db="EMBL/GenBank/DDBJ databases">
        <title>Whole genome shotgun sequence of Vibrio ezurae NBRC 102218.</title>
        <authorList>
            <person name="Yoshida I."/>
            <person name="Hosoyama A."/>
            <person name="Numata M."/>
            <person name="Hashimoto M."/>
            <person name="Hosoyama Y."/>
            <person name="Tsuchikane K."/>
            <person name="Noguchi M."/>
            <person name="Hirakata S."/>
            <person name="Ichikawa N."/>
            <person name="Ohji S."/>
            <person name="Yamazoe A."/>
            <person name="Fujita N."/>
        </authorList>
    </citation>
    <scope>NUCLEOTIDE SEQUENCE [LARGE SCALE GENOMIC DNA]</scope>
    <source>
        <strain evidence="2 3">NBRC 102218</strain>
    </source>
</reference>
<organism evidence="2 3">
    <name type="scientific">Vibrio ezurae NBRC 102218</name>
    <dbReference type="NCBI Taxonomy" id="1219080"/>
    <lineage>
        <taxon>Bacteria</taxon>
        <taxon>Pseudomonadati</taxon>
        <taxon>Pseudomonadota</taxon>
        <taxon>Gammaproteobacteria</taxon>
        <taxon>Vibrionales</taxon>
        <taxon>Vibrionaceae</taxon>
        <taxon>Vibrio</taxon>
    </lineage>
</organism>
<feature type="chain" id="PRO_5004639571" description="Lipocalin-like domain-containing protein" evidence="1">
    <location>
        <begin position="21"/>
        <end position="219"/>
    </location>
</feature>
<keyword evidence="1" id="KW-0732">Signal</keyword>
<evidence type="ECO:0000256" key="1">
    <source>
        <dbReference type="SAM" id="SignalP"/>
    </source>
</evidence>
<feature type="signal peptide" evidence="1">
    <location>
        <begin position="1"/>
        <end position="20"/>
    </location>
</feature>
<comment type="caution">
    <text evidence="2">The sequence shown here is derived from an EMBL/GenBank/DDBJ whole genome shotgun (WGS) entry which is preliminary data.</text>
</comment>
<dbReference type="eggNOG" id="ENOG5031C2D">
    <property type="taxonomic scope" value="Bacteria"/>
</dbReference>
<dbReference type="RefSeq" id="WP_021715079.1">
    <property type="nucleotide sequence ID" value="NZ_BATM01000059.1"/>
</dbReference>
<dbReference type="OrthoDB" id="5901959at2"/>
<sequence>MKKVFFVLLITLYWPLTSSANTNPEATFDYPFILGEWYISNVEPDTNQDNFLAIRLRLNSNYSFSIDIQKRDYSIEHWEGMYNASNDTIILGLDTSTPQVYSYKTTHNRLNLNGITFRKALSAPLAGVWSSQRLAGDDLQASNVQKIDLILQPDFVFMSRSSGMNGEESIKRGIYYIEDEHIVLLYENGETQSSYNLKDDTLTLLGAGTDMYAELARVR</sequence>
<protein>
    <recommendedName>
        <fullName evidence="4">Lipocalin-like domain-containing protein</fullName>
    </recommendedName>
</protein>
<evidence type="ECO:0008006" key="4">
    <source>
        <dbReference type="Google" id="ProtNLM"/>
    </source>
</evidence>
<dbReference type="STRING" id="1219080.VEZ01S_59_00070"/>
<accession>U3CUG9</accession>
<evidence type="ECO:0000313" key="3">
    <source>
        <dbReference type="Proteomes" id="UP000016562"/>
    </source>
</evidence>
<gene>
    <name evidence="2" type="ORF">VEZ01S_59_00070</name>
</gene>
<dbReference type="EMBL" id="BATM01000059">
    <property type="protein sequence ID" value="GAD81383.1"/>
    <property type="molecule type" value="Genomic_DNA"/>
</dbReference>
<keyword evidence="3" id="KW-1185">Reference proteome</keyword>
<dbReference type="Proteomes" id="UP000016562">
    <property type="component" value="Unassembled WGS sequence"/>
</dbReference>
<dbReference type="AlphaFoldDB" id="U3CUG9"/>
<name>U3CUG9_9VIBR</name>
<proteinExistence type="predicted"/>
<evidence type="ECO:0000313" key="2">
    <source>
        <dbReference type="EMBL" id="GAD81383.1"/>
    </source>
</evidence>